<keyword evidence="2" id="KW-1185">Reference proteome</keyword>
<proteinExistence type="predicted"/>
<evidence type="ECO:0000313" key="1">
    <source>
        <dbReference type="EMBL" id="QGH73785.1"/>
    </source>
</evidence>
<sequence>MEVSNKEVKSTLGLYGDTRVQQDEEANYDAGSSVPFKNYSEVTAADDVQVGYERTGAKGFTPKSTLELQTEQHTEPVKATMLESFGAGFGGAGIQYARDIRSAFIYDLDPNFKHQALSNEFFEQNGAGTPEEVKYLAESKTLEDWQERKSYVLDKRMRQQAMSDNPVSGIAGSLVDADIAASAVPIIGWGGKAGSVARTANRIGAGATAGAATAGTQAALGDSLLRTEGEQMTDVAIMSVARALAPLAKGEALTSSVQASKGASGSTTPVVVPPAPTRSLADVQAAKDAELTVAQQVQLTNAEIDALPKKGRGAARRALLAQKRADAVQAVEKKYEAELAQATQANIQTLATQVAQDLQTLSTLPQGTPAQKVARNKHIAAIQSTWDELNYLTGGDTETVVNKLLSNPAVNNGDDVVSAQNVYLNNYNSRLMVYEDGLKDAIAQTGVRSNPITRVTGQYQAAKKSVETDFQEALQRVDADVLDYYAKFGRTPDAQGYEQLIQLYGGQPHIQELLRKYINSGLAEQVHKDLTGKGVITKEVIDATGEVKTVDAMEDIVRRPTYSPVRHDYNAMENLVNSGRATWDDLADFIGNQIVKQYPDLLKPKNAAKTFVLTTRQVGQHFLQTQKKSAQSLADVTATGMTKEEITTLLTRTGNMTDKDARIVAADIYSSMHKQGTSTPKNLRRRIGWDWGTRMRTSQGSTISMRDIVSNDVLGSLEDYTRSSGHRLGLADYGIKSETDLSNLLESYLSKLPKDVDPQQARQFFANTKDTLLGKPIENNPVPAGVRSAQAVADLFLLANSGLYTLVDIATQMQKVGVLRSLPYFKRGLGGMFKDLKGFSPTEAKNLEEVLTGRILAGSRHRNFTVRYADNFEVGGGVHEAAQYYGQTARFMNLSESLKRFQVGVLAGMYTNNLKQAMKGSSKELSFMREKLMMNDELIEAVRGEYKLHGADIDSWSNGVRVKYEQKLFHDADNFAMNIHNGEVPAILEYSQVGRIIFPYMRFALGMQNKVLRRTLQRDGHAGLAKLLAVQIPTAMLIAGAVNVRLGKEPTEDLAVVTIRSMTALGALNYPMEIAMAGLDGGGVTAMVPFSKSYKFGEEVLSGISTGEVDPNQLVKNSPLYANVVLDYLMLATEED</sequence>
<protein>
    <submittedName>
        <fullName evidence="1">Internal core protein</fullName>
    </submittedName>
</protein>
<dbReference type="Proteomes" id="UP000396795">
    <property type="component" value="Segment"/>
</dbReference>
<dbReference type="EMBL" id="MN497414">
    <property type="protein sequence ID" value="QGH73785.1"/>
    <property type="molecule type" value="Genomic_DNA"/>
</dbReference>
<accession>A0A5Q2WBH4</accession>
<reference evidence="1 2" key="1">
    <citation type="submission" date="2019-09" db="EMBL/GenBank/DDBJ databases">
        <authorList>
            <person name="Cui H."/>
            <person name="Cong C."/>
            <person name="Xu Y."/>
            <person name="Wang L."/>
            <person name="Li X."/>
            <person name="Zhang J."/>
        </authorList>
    </citation>
    <scope>NUCLEOTIDE SEQUENCE [LARGE SCALE GENOMIC DNA]</scope>
</reference>
<name>A0A5Q2WBH4_9CAUD</name>
<organism evidence="1 2">
    <name type="scientific">Vibrio phage vB_VhaP_VH-5</name>
    <dbReference type="NCBI Taxonomy" id="2660694"/>
    <lineage>
        <taxon>Viruses</taxon>
        <taxon>Duplodnaviria</taxon>
        <taxon>Heunggongvirae</taxon>
        <taxon>Uroviricota</taxon>
        <taxon>Caudoviricetes</taxon>
        <taxon>Autographivirales</taxon>
        <taxon>Autoscriptoviridae</taxon>
        <taxon>Linggongvirus</taxon>
        <taxon>Linggongvirus VH5</taxon>
    </lineage>
</organism>
<evidence type="ECO:0000313" key="2">
    <source>
        <dbReference type="Proteomes" id="UP000396795"/>
    </source>
</evidence>